<dbReference type="InterPro" id="IPR052702">
    <property type="entry name" value="MscS-like_channel"/>
</dbReference>
<dbReference type="PANTHER" id="PTHR30347">
    <property type="entry name" value="POTASSIUM CHANNEL RELATED"/>
    <property type="match status" value="1"/>
</dbReference>
<organism evidence="12 13">
    <name type="scientific">Taurinivorans muris</name>
    <dbReference type="NCBI Taxonomy" id="2787751"/>
    <lineage>
        <taxon>Bacteria</taxon>
        <taxon>Pseudomonadati</taxon>
        <taxon>Thermodesulfobacteriota</taxon>
        <taxon>Desulfovibrionia</taxon>
        <taxon>Desulfovibrionales</taxon>
        <taxon>Desulfovibrionaceae</taxon>
        <taxon>Taurinivorans</taxon>
    </lineage>
</organism>
<reference evidence="12" key="1">
    <citation type="submission" date="2020-12" db="EMBL/GenBank/DDBJ databases">
        <title>Taurinivorans muris gen. nov., sp. nov., fundamental and realized metabolic niche of a ubiquitous sulfidogenic bacterium in the murine intestine.</title>
        <authorList>
            <person name="Ye H."/>
            <person name="Hanson B.T."/>
            <person name="Loy A."/>
        </authorList>
    </citation>
    <scope>NUCLEOTIDE SEQUENCE</scope>
    <source>
        <strain evidence="12">LT0009</strain>
    </source>
</reference>
<gene>
    <name evidence="12" type="ORF">JBF11_02025</name>
</gene>
<dbReference type="InterPro" id="IPR049278">
    <property type="entry name" value="MS_channel_C"/>
</dbReference>
<evidence type="ECO:0000256" key="2">
    <source>
        <dbReference type="ARBA" id="ARBA00008017"/>
    </source>
</evidence>
<evidence type="ECO:0000256" key="7">
    <source>
        <dbReference type="SAM" id="Coils"/>
    </source>
</evidence>
<dbReference type="InterPro" id="IPR023408">
    <property type="entry name" value="MscS_beta-dom_sf"/>
</dbReference>
<dbReference type="Pfam" id="PF00924">
    <property type="entry name" value="MS_channel_2nd"/>
    <property type="match status" value="1"/>
</dbReference>
<dbReference type="InterPro" id="IPR011014">
    <property type="entry name" value="MscS_channel_TM-2"/>
</dbReference>
<evidence type="ECO:0000259" key="10">
    <source>
        <dbReference type="Pfam" id="PF00924"/>
    </source>
</evidence>
<dbReference type="InterPro" id="IPR010920">
    <property type="entry name" value="LSM_dom_sf"/>
</dbReference>
<dbReference type="SUPFAM" id="SSF50182">
    <property type="entry name" value="Sm-like ribonucleoproteins"/>
    <property type="match status" value="1"/>
</dbReference>
<dbReference type="InterPro" id="IPR011066">
    <property type="entry name" value="MscS_channel_C_sf"/>
</dbReference>
<evidence type="ECO:0000256" key="1">
    <source>
        <dbReference type="ARBA" id="ARBA00004651"/>
    </source>
</evidence>
<feature type="transmembrane region" description="Helical" evidence="8">
    <location>
        <begin position="239"/>
        <end position="259"/>
    </location>
</feature>
<dbReference type="Gene3D" id="3.30.70.100">
    <property type="match status" value="1"/>
</dbReference>
<dbReference type="PANTHER" id="PTHR30347:SF1">
    <property type="entry name" value="MECHANOSENSITIVE CHANNEL MSCK"/>
    <property type="match status" value="1"/>
</dbReference>
<keyword evidence="6 8" id="KW-0472">Membrane</keyword>
<evidence type="ECO:0000256" key="9">
    <source>
        <dbReference type="SAM" id="SignalP"/>
    </source>
</evidence>
<feature type="chain" id="PRO_5046407819" evidence="9">
    <location>
        <begin position="26"/>
        <end position="775"/>
    </location>
</feature>
<proteinExistence type="inferred from homology"/>
<accession>A0ABY5Y233</accession>
<evidence type="ECO:0000256" key="4">
    <source>
        <dbReference type="ARBA" id="ARBA00022692"/>
    </source>
</evidence>
<evidence type="ECO:0000256" key="5">
    <source>
        <dbReference type="ARBA" id="ARBA00022989"/>
    </source>
</evidence>
<evidence type="ECO:0000256" key="6">
    <source>
        <dbReference type="ARBA" id="ARBA00023136"/>
    </source>
</evidence>
<dbReference type="Proteomes" id="UP001058120">
    <property type="component" value="Chromosome"/>
</dbReference>
<comment type="subcellular location">
    <subcellularLocation>
        <location evidence="1">Cell membrane</location>
        <topology evidence="1">Multi-pass membrane protein</topology>
    </subcellularLocation>
</comment>
<feature type="transmembrane region" description="Helical" evidence="8">
    <location>
        <begin position="303"/>
        <end position="326"/>
    </location>
</feature>
<dbReference type="RefSeq" id="WP_334315717.1">
    <property type="nucleotide sequence ID" value="NZ_CP065938.1"/>
</dbReference>
<feature type="transmembrane region" description="Helical" evidence="8">
    <location>
        <begin position="279"/>
        <end position="297"/>
    </location>
</feature>
<evidence type="ECO:0000256" key="8">
    <source>
        <dbReference type="SAM" id="Phobius"/>
    </source>
</evidence>
<keyword evidence="3" id="KW-1003">Cell membrane</keyword>
<evidence type="ECO:0000256" key="3">
    <source>
        <dbReference type="ARBA" id="ARBA00022475"/>
    </source>
</evidence>
<protein>
    <submittedName>
        <fullName evidence="12">Mechanosensitive ion channel</fullName>
    </submittedName>
</protein>
<feature type="signal peptide" evidence="9">
    <location>
        <begin position="1"/>
        <end position="25"/>
    </location>
</feature>
<dbReference type="Pfam" id="PF21082">
    <property type="entry name" value="MS_channel_3rd"/>
    <property type="match status" value="1"/>
</dbReference>
<feature type="transmembrane region" description="Helical" evidence="8">
    <location>
        <begin position="416"/>
        <end position="438"/>
    </location>
</feature>
<dbReference type="Gene3D" id="2.30.30.60">
    <property type="match status" value="1"/>
</dbReference>
<dbReference type="SUPFAM" id="SSF82689">
    <property type="entry name" value="Mechanosensitive channel protein MscS (YggB), C-terminal domain"/>
    <property type="match status" value="1"/>
</dbReference>
<dbReference type="InterPro" id="IPR006685">
    <property type="entry name" value="MscS_channel_2nd"/>
</dbReference>
<feature type="transmembrane region" description="Helical" evidence="8">
    <location>
        <begin position="391"/>
        <end position="410"/>
    </location>
</feature>
<feature type="coiled-coil region" evidence="7">
    <location>
        <begin position="38"/>
        <end position="69"/>
    </location>
</feature>
<feature type="transmembrane region" description="Helical" evidence="8">
    <location>
        <begin position="458"/>
        <end position="479"/>
    </location>
</feature>
<dbReference type="SUPFAM" id="SSF82861">
    <property type="entry name" value="Mechanosensitive channel protein MscS (YggB), transmembrane region"/>
    <property type="match status" value="1"/>
</dbReference>
<keyword evidence="9" id="KW-0732">Signal</keyword>
<name>A0ABY5Y233_9BACT</name>
<feature type="domain" description="Mechanosensitive ion channel MscS C-terminal" evidence="11">
    <location>
        <begin position="671"/>
        <end position="750"/>
    </location>
</feature>
<evidence type="ECO:0000313" key="12">
    <source>
        <dbReference type="EMBL" id="UWX06116.1"/>
    </source>
</evidence>
<evidence type="ECO:0000313" key="13">
    <source>
        <dbReference type="Proteomes" id="UP001058120"/>
    </source>
</evidence>
<keyword evidence="5 8" id="KW-1133">Transmembrane helix</keyword>
<feature type="transmembrane region" description="Helical" evidence="8">
    <location>
        <begin position="360"/>
        <end position="379"/>
    </location>
</feature>
<dbReference type="Gene3D" id="1.10.287.1260">
    <property type="match status" value="1"/>
</dbReference>
<evidence type="ECO:0000259" key="11">
    <source>
        <dbReference type="Pfam" id="PF21082"/>
    </source>
</evidence>
<feature type="domain" description="Mechanosensitive ion channel MscS" evidence="10">
    <location>
        <begin position="595"/>
        <end position="660"/>
    </location>
</feature>
<keyword evidence="13" id="KW-1185">Reference proteome</keyword>
<keyword evidence="7" id="KW-0175">Coiled coil</keyword>
<feature type="transmembrane region" description="Helical" evidence="8">
    <location>
        <begin position="499"/>
        <end position="518"/>
    </location>
</feature>
<comment type="similarity">
    <text evidence="2">Belongs to the MscS (TC 1.A.23) family.</text>
</comment>
<sequence length="775" mass="86849">MKTKQLKLLSLLLCFAWLFAFTANARAEQVSDIVLSLIESQKREIDTIKDEYKALQKNLNNNLLDLTNKTNEISLNFHSLSSIFENGSLSPNARSILTKQINELHAELKAHYTPLEEAQKTIDLRIAQLNSIITNFKIIDSPNVEELNAKAQNLLADYQELNKTLSKQLPKTQELLGDINKLSNNFEEILPKLWLDYYLNATDNLFSSLVWQNEIKNFKDVFSTTARTLRNDLPNTSEAWILFTIRVLTVLIILGVPLYSSVKFTKKLPETIHNAWKRILKQGMPYILLGIAFYYGSLQNHTIYQISMGISAVLMCHGLIRLAFILHTLHDPEAPSKPSIRIFVPVLFASLALLTFTPLILTLSFIWTIILLVTVYTLIKTPKSKSKICQYIMGGFLIVNIIGILITPSGLARLSILITLLYICLGVGIYLAFGVIHLAKITQDYLQAKTTNTFAYELAYAFLFPVLLLICLLAPFTWIFAYPGGIYLIKNFSNLDFNFGTVSVNTLQIFTIFIAFYITKSIIKVLNNFIDNNLDKNTNNSISSLTTPIKTAINFGCWALFLLYALNILGFSLTSITVVAGGLSVGIGLGLQSFVQNIFSGFSLIFGQNIREGDVVDVAGISGVIQKISLRATQIKTAENAVIFVPNSAFLSSTFTNWTHNGKMVRKTILINVAYNTDLDLVTDIVMQVVKNNPDVLSYPEPSFLFTNFGDSSLDFELRIWVADLNNAAGIMAKLRLAINNAFKEKGIEIPFPQTDIHIHQNQSDTKLEQLESGK</sequence>
<dbReference type="EMBL" id="CP065938">
    <property type="protein sequence ID" value="UWX06116.1"/>
    <property type="molecule type" value="Genomic_DNA"/>
</dbReference>
<keyword evidence="4 8" id="KW-0812">Transmembrane</keyword>